<proteinExistence type="predicted"/>
<keyword evidence="3" id="KW-0997">Cell inner membrane</keyword>
<dbReference type="AlphaFoldDB" id="A0A1H2VSD0"/>
<dbReference type="RefSeq" id="WP_092886589.1">
    <property type="nucleotide sequence ID" value="NZ_CP061498.1"/>
</dbReference>
<name>A0A1H2VSD0_9RHOB</name>
<dbReference type="STRING" id="564137.SAMN04488238_103161"/>
<reference evidence="7 8" key="1">
    <citation type="submission" date="2016-10" db="EMBL/GenBank/DDBJ databases">
        <authorList>
            <person name="de Groot N.N."/>
        </authorList>
    </citation>
    <scope>NUCLEOTIDE SEQUENCE [LARGE SCALE GENOMIC DNA]</scope>
    <source>
        <strain evidence="7 8">CGMCC 1.8894</strain>
    </source>
</reference>
<evidence type="ECO:0000256" key="6">
    <source>
        <dbReference type="ARBA" id="ARBA00023315"/>
    </source>
</evidence>
<keyword evidence="2" id="KW-1003">Cell membrane</keyword>
<organism evidence="7 8">
    <name type="scientific">Roseicitreum antarcticum</name>
    <dbReference type="NCBI Taxonomy" id="564137"/>
    <lineage>
        <taxon>Bacteria</taxon>
        <taxon>Pseudomonadati</taxon>
        <taxon>Pseudomonadota</taxon>
        <taxon>Alphaproteobacteria</taxon>
        <taxon>Rhodobacterales</taxon>
        <taxon>Paracoccaceae</taxon>
        <taxon>Roseicitreum</taxon>
    </lineage>
</organism>
<evidence type="ECO:0000256" key="1">
    <source>
        <dbReference type="ARBA" id="ARBA00004533"/>
    </source>
</evidence>
<accession>A0A1H2VSD0</accession>
<evidence type="ECO:0000313" key="7">
    <source>
        <dbReference type="EMBL" id="SDW71293.1"/>
    </source>
</evidence>
<dbReference type="GO" id="GO:0016746">
    <property type="term" value="F:acyltransferase activity"/>
    <property type="evidence" value="ECO:0007669"/>
    <property type="project" value="UniProtKB-KW"/>
</dbReference>
<keyword evidence="4 7" id="KW-0808">Transferase</keyword>
<dbReference type="CDD" id="cd07984">
    <property type="entry name" value="LPLAT_LABLAT-like"/>
    <property type="match status" value="1"/>
</dbReference>
<protein>
    <submittedName>
        <fullName evidence="7">KDO2-lipid IV(A) lauroyltransferase</fullName>
    </submittedName>
</protein>
<keyword evidence="8" id="KW-1185">Reference proteome</keyword>
<dbReference type="OrthoDB" id="9801955at2"/>
<dbReference type="PANTHER" id="PTHR30606">
    <property type="entry name" value="LIPID A BIOSYNTHESIS LAUROYL ACYLTRANSFERASE"/>
    <property type="match status" value="1"/>
</dbReference>
<dbReference type="GO" id="GO:0009247">
    <property type="term" value="P:glycolipid biosynthetic process"/>
    <property type="evidence" value="ECO:0007669"/>
    <property type="project" value="UniProtKB-ARBA"/>
</dbReference>
<dbReference type="Proteomes" id="UP000198539">
    <property type="component" value="Unassembled WGS sequence"/>
</dbReference>
<keyword evidence="6" id="KW-0012">Acyltransferase</keyword>
<dbReference type="PIRSF" id="PIRSF026649">
    <property type="entry name" value="MsbB"/>
    <property type="match status" value="1"/>
</dbReference>
<evidence type="ECO:0000313" key="8">
    <source>
        <dbReference type="Proteomes" id="UP000198539"/>
    </source>
</evidence>
<dbReference type="Pfam" id="PF03279">
    <property type="entry name" value="Lip_A_acyltrans"/>
    <property type="match status" value="1"/>
</dbReference>
<evidence type="ECO:0000256" key="5">
    <source>
        <dbReference type="ARBA" id="ARBA00023136"/>
    </source>
</evidence>
<sequence>MSKSRFQTITHVATDLAVRSVLGLAKLLPYRWRVPLVGWFVARVFGPLAGWPRRVRNNLAHVMPDLPEAEVNRLTRAVPDNVGRTLMEIYSGHEFIRHAASNPVRGPGLAALQQARADGRAVILVTAHMGNYDAVRAHLVAAGYPMGALYRRMTNPYFNKHYVRAISTIGTPMFKQGRRGMMQLVKHLRGGGTLGILTDLAAMDGALIPFLGRPAWTSLVTAEMALKYDAVLIPAFALRDASGLGFDIQLQEPIPHTDPMAMTIAINERVEALVRAHPEQWFWVHRRWKGPHRSSA</sequence>
<gene>
    <name evidence="7" type="ORF">SAMN04488238_103161</name>
</gene>
<comment type="subcellular location">
    <subcellularLocation>
        <location evidence="1">Cell inner membrane</location>
    </subcellularLocation>
</comment>
<dbReference type="PANTHER" id="PTHR30606:SF10">
    <property type="entry name" value="PHOSPHATIDYLINOSITOL MANNOSIDE ACYLTRANSFERASE"/>
    <property type="match status" value="1"/>
</dbReference>
<dbReference type="EMBL" id="FNOM01000003">
    <property type="protein sequence ID" value="SDW71293.1"/>
    <property type="molecule type" value="Genomic_DNA"/>
</dbReference>
<evidence type="ECO:0000256" key="4">
    <source>
        <dbReference type="ARBA" id="ARBA00022679"/>
    </source>
</evidence>
<dbReference type="GO" id="GO:0005886">
    <property type="term" value="C:plasma membrane"/>
    <property type="evidence" value="ECO:0007669"/>
    <property type="project" value="UniProtKB-SubCell"/>
</dbReference>
<evidence type="ECO:0000256" key="3">
    <source>
        <dbReference type="ARBA" id="ARBA00022519"/>
    </source>
</evidence>
<evidence type="ECO:0000256" key="2">
    <source>
        <dbReference type="ARBA" id="ARBA00022475"/>
    </source>
</evidence>
<dbReference type="InterPro" id="IPR004960">
    <property type="entry name" value="LipA_acyltrans"/>
</dbReference>
<keyword evidence="5" id="KW-0472">Membrane</keyword>